<organism evidence="3 4">
    <name type="scientific">Porites evermanni</name>
    <dbReference type="NCBI Taxonomy" id="104178"/>
    <lineage>
        <taxon>Eukaryota</taxon>
        <taxon>Metazoa</taxon>
        <taxon>Cnidaria</taxon>
        <taxon>Anthozoa</taxon>
        <taxon>Hexacorallia</taxon>
        <taxon>Scleractinia</taxon>
        <taxon>Fungiina</taxon>
        <taxon>Poritidae</taxon>
        <taxon>Porites</taxon>
    </lineage>
</organism>
<keyword evidence="2" id="KW-0732">Signal</keyword>
<dbReference type="EMBL" id="CALNXI010001705">
    <property type="protein sequence ID" value="CAH3175367.1"/>
    <property type="molecule type" value="Genomic_DNA"/>
</dbReference>
<keyword evidence="4" id="KW-1185">Reference proteome</keyword>
<evidence type="ECO:0000256" key="2">
    <source>
        <dbReference type="SAM" id="SignalP"/>
    </source>
</evidence>
<proteinExistence type="predicted"/>
<name>A0ABN8R7J7_9CNID</name>
<accession>A0ABN8R7J7</accession>
<dbReference type="PANTHER" id="PTHR35842:SF1">
    <property type="entry name" value="SI:CH211-67E16.11"/>
    <property type="match status" value="1"/>
</dbReference>
<protein>
    <submittedName>
        <fullName evidence="3">Uncharacterized protein</fullName>
    </submittedName>
</protein>
<evidence type="ECO:0000313" key="4">
    <source>
        <dbReference type="Proteomes" id="UP001159427"/>
    </source>
</evidence>
<sequence length="503" mass="57495">MDHVVKILWILAVYSASLQDMSVHGMVDFSSPWDTRVSSTLDFLQRDPCWGLSRGPKCNHSIFSNLNTRNIMLYTAETQRKLRVILPDRRERRLTSGSSKNKSYDAVFVLDPFPDANLGHTVFIFLLNFNVSRTVCNKSMNGLHVFTGRDECIRRVEKRHCINRSDRLQKQFKCEVNFLPLVYEKGDQLRKQRLDCRPQLDTLTFANCRARESFRHPCNPNSARCKSATPPSRCTYERCNHAVLVTGGWSRDTSRPRYRNNLRNVWKLLHHTMGYKKESIVTFFGQGRKEDLAGHQGPKSFPVKSSTVVKEYIRKICRSGPCVDTLTLYLTGPSTGDGSLLFWDNGDGITQDSELYSPRHLLDNIKNCSAKRIFLVADYSYSGALIEKLKTRMTRHPKQFSNLMAISSSSLEEPAWRSDFTDAFIKHNKQGITTTCVADVFQKGIQPDFHAKGAQSTPQIVRSNSSSTNTTLSGHPCNEPWRNVTARRPCKLLRIDEWLKRDG</sequence>
<feature type="signal peptide" evidence="2">
    <location>
        <begin position="1"/>
        <end position="18"/>
    </location>
</feature>
<reference evidence="3 4" key="1">
    <citation type="submission" date="2022-05" db="EMBL/GenBank/DDBJ databases">
        <authorList>
            <consortium name="Genoscope - CEA"/>
            <person name="William W."/>
        </authorList>
    </citation>
    <scope>NUCLEOTIDE SEQUENCE [LARGE SCALE GENOMIC DNA]</scope>
</reference>
<evidence type="ECO:0000256" key="1">
    <source>
        <dbReference type="SAM" id="MobiDB-lite"/>
    </source>
</evidence>
<feature type="region of interest" description="Disordered" evidence="1">
    <location>
        <begin position="452"/>
        <end position="476"/>
    </location>
</feature>
<feature type="compositionally biased region" description="Low complexity" evidence="1">
    <location>
        <begin position="463"/>
        <end position="473"/>
    </location>
</feature>
<evidence type="ECO:0000313" key="3">
    <source>
        <dbReference type="EMBL" id="CAH3175367.1"/>
    </source>
</evidence>
<feature type="chain" id="PRO_5045508478" evidence="2">
    <location>
        <begin position="19"/>
        <end position="503"/>
    </location>
</feature>
<comment type="caution">
    <text evidence="3">The sequence shown here is derived from an EMBL/GenBank/DDBJ whole genome shotgun (WGS) entry which is preliminary data.</text>
</comment>
<dbReference type="Proteomes" id="UP001159427">
    <property type="component" value="Unassembled WGS sequence"/>
</dbReference>
<dbReference type="PANTHER" id="PTHR35842">
    <property type="entry name" value="SI:CH211-67E16.11"/>
    <property type="match status" value="1"/>
</dbReference>
<gene>
    <name evidence="3" type="ORF">PEVE_00010103</name>
</gene>